<dbReference type="Proteomes" id="UP000197138">
    <property type="component" value="Unassembled WGS sequence"/>
</dbReference>
<proteinExistence type="predicted"/>
<name>A0A218XML6_PUNGR</name>
<protein>
    <submittedName>
        <fullName evidence="1">Uncharacterized protein</fullName>
    </submittedName>
</protein>
<sequence>MPVWKSQIPWPPCDVTNIEGSAAVDSSQMKPNGICSTGSATNLNEKIVSSDAANAASYPVSAATEALGTRQITILNAEPRTSAMGRAVSDTNIVSTA</sequence>
<reference evidence="2" key="1">
    <citation type="journal article" date="2017" name="Plant J.">
        <title>The pomegranate (Punica granatum L.) genome and the genomics of punicalagin biosynthesis.</title>
        <authorList>
            <person name="Qin G."/>
            <person name="Xu C."/>
            <person name="Ming R."/>
            <person name="Tang H."/>
            <person name="Guyot R."/>
            <person name="Kramer E.M."/>
            <person name="Hu Y."/>
            <person name="Yi X."/>
            <person name="Qi Y."/>
            <person name="Xu X."/>
            <person name="Gao Z."/>
            <person name="Pan H."/>
            <person name="Jian J."/>
            <person name="Tian Y."/>
            <person name="Yue Z."/>
            <person name="Xu Y."/>
        </authorList>
    </citation>
    <scope>NUCLEOTIDE SEQUENCE [LARGE SCALE GENOMIC DNA]</scope>
    <source>
        <strain evidence="2">cv. Dabenzi</strain>
    </source>
</reference>
<dbReference type="AlphaFoldDB" id="A0A218XML6"/>
<comment type="caution">
    <text evidence="1">The sequence shown here is derived from an EMBL/GenBank/DDBJ whole genome shotgun (WGS) entry which is preliminary data.</text>
</comment>
<gene>
    <name evidence="1" type="ORF">CDL15_Pgr012169</name>
</gene>
<dbReference type="EMBL" id="MTKT01001111">
    <property type="protein sequence ID" value="OWM85919.1"/>
    <property type="molecule type" value="Genomic_DNA"/>
</dbReference>
<organism evidence="1 2">
    <name type="scientific">Punica granatum</name>
    <name type="common">Pomegranate</name>
    <dbReference type="NCBI Taxonomy" id="22663"/>
    <lineage>
        <taxon>Eukaryota</taxon>
        <taxon>Viridiplantae</taxon>
        <taxon>Streptophyta</taxon>
        <taxon>Embryophyta</taxon>
        <taxon>Tracheophyta</taxon>
        <taxon>Spermatophyta</taxon>
        <taxon>Magnoliopsida</taxon>
        <taxon>eudicotyledons</taxon>
        <taxon>Gunneridae</taxon>
        <taxon>Pentapetalae</taxon>
        <taxon>rosids</taxon>
        <taxon>malvids</taxon>
        <taxon>Myrtales</taxon>
        <taxon>Lythraceae</taxon>
        <taxon>Punica</taxon>
    </lineage>
</organism>
<evidence type="ECO:0000313" key="1">
    <source>
        <dbReference type="EMBL" id="OWM85919.1"/>
    </source>
</evidence>
<evidence type="ECO:0000313" key="2">
    <source>
        <dbReference type="Proteomes" id="UP000197138"/>
    </source>
</evidence>
<accession>A0A218XML6</accession>